<feature type="domain" description="Polymerase nucleotidyl transferase" evidence="1">
    <location>
        <begin position="38"/>
        <end position="88"/>
    </location>
</feature>
<protein>
    <submittedName>
        <fullName evidence="2">DNA polymerase subunit beta</fullName>
    </submittedName>
</protein>
<accession>A0A7J3SMB1</accession>
<dbReference type="AlphaFoldDB" id="A0A7J3SMB1"/>
<dbReference type="SUPFAM" id="SSF81301">
    <property type="entry name" value="Nucleotidyltransferase"/>
    <property type="match status" value="1"/>
</dbReference>
<dbReference type="GO" id="GO:0016779">
    <property type="term" value="F:nucleotidyltransferase activity"/>
    <property type="evidence" value="ECO:0007669"/>
    <property type="project" value="InterPro"/>
</dbReference>
<reference evidence="2" key="1">
    <citation type="journal article" date="2020" name="mSystems">
        <title>Genome- and Community-Level Interaction Insights into Carbon Utilization and Element Cycling Functions of Hydrothermarchaeota in Hydrothermal Sediment.</title>
        <authorList>
            <person name="Zhou Z."/>
            <person name="Liu Y."/>
            <person name="Xu W."/>
            <person name="Pan J."/>
            <person name="Luo Z.H."/>
            <person name="Li M."/>
        </authorList>
    </citation>
    <scope>NUCLEOTIDE SEQUENCE [LARGE SCALE GENOMIC DNA]</scope>
    <source>
        <strain evidence="2">SpSt-885</strain>
    </source>
</reference>
<dbReference type="InterPro" id="IPR002934">
    <property type="entry name" value="Polymerase_NTP_transf_dom"/>
</dbReference>
<comment type="caution">
    <text evidence="2">The sequence shown here is derived from an EMBL/GenBank/DDBJ whole genome shotgun (WGS) entry which is preliminary data.</text>
</comment>
<dbReference type="InterPro" id="IPR009185">
    <property type="entry name" value="Nucleotidl_trans"/>
</dbReference>
<name>A0A7J3SMB1_9CREN</name>
<dbReference type="EMBL" id="DTLS01000170">
    <property type="protein sequence ID" value="HGZ60706.1"/>
    <property type="molecule type" value="Genomic_DNA"/>
</dbReference>
<proteinExistence type="predicted"/>
<evidence type="ECO:0000259" key="1">
    <source>
        <dbReference type="Pfam" id="PF01909"/>
    </source>
</evidence>
<dbReference type="Pfam" id="PF01909">
    <property type="entry name" value="NTP_transf_2"/>
    <property type="match status" value="1"/>
</dbReference>
<dbReference type="InterPro" id="IPR043519">
    <property type="entry name" value="NT_sf"/>
</dbReference>
<dbReference type="PIRSF" id="PIRSF005928">
    <property type="entry name" value="Nucleotidltrnsf"/>
    <property type="match status" value="1"/>
</dbReference>
<organism evidence="2">
    <name type="scientific">Fervidicoccus fontis</name>
    <dbReference type="NCBI Taxonomy" id="683846"/>
    <lineage>
        <taxon>Archaea</taxon>
        <taxon>Thermoproteota</taxon>
        <taxon>Thermoprotei</taxon>
        <taxon>Fervidicoccales</taxon>
        <taxon>Fervidicoccaceae</taxon>
        <taxon>Fervidicoccus</taxon>
    </lineage>
</organism>
<dbReference type="Gene3D" id="3.30.460.10">
    <property type="entry name" value="Beta Polymerase, domain 2"/>
    <property type="match status" value="1"/>
</dbReference>
<evidence type="ECO:0000313" key="2">
    <source>
        <dbReference type="EMBL" id="HGZ60706.1"/>
    </source>
</evidence>
<gene>
    <name evidence="2" type="ORF">ENW83_05855</name>
</gene>
<dbReference type="CDD" id="cd05403">
    <property type="entry name" value="NT_KNTase_like"/>
    <property type="match status" value="1"/>
</dbReference>
<sequence length="238" mass="27406">MVKEKITRYTDERIITYTKKELEILQTKRDQAKRIMNILKKSGLNSILHGSLARGDVHEKSDIDIALLNPVPSYMVEIALEKLGEKIFERRIVQATPASTPKGYIILDPEELMVVSFPLSKLQTREQEFYKFGGLLTLEDLEKDRRVPGVNKRLELIVPVDFGYKISSIIGRESEVASLLDISIETVMERIRVLSRRDEVGRTGVYIYKILEPGESFEQKLKEIMERNPAVRRTLMGR</sequence>